<reference evidence="2 3" key="1">
    <citation type="submission" date="2021-02" db="EMBL/GenBank/DDBJ databases">
        <title>Safari Cat Assemblies.</title>
        <authorList>
            <person name="Bredemeyer K.R."/>
            <person name="Murphy W.J."/>
        </authorList>
    </citation>
    <scope>NUCLEOTIDE SEQUENCE [LARGE SCALE GENOMIC DNA]</scope>
</reference>
<dbReference type="PANTHER" id="PTHR28457">
    <property type="entry name" value="COILED-COIL DOMAIN-CONTAINING PROTEIN 189"/>
    <property type="match status" value="1"/>
</dbReference>
<dbReference type="Pfam" id="PF14769">
    <property type="entry name" value="CLAMP"/>
    <property type="match status" value="1"/>
</dbReference>
<feature type="compositionally biased region" description="Polar residues" evidence="1">
    <location>
        <begin position="298"/>
        <end position="314"/>
    </location>
</feature>
<feature type="region of interest" description="Disordered" evidence="1">
    <location>
        <begin position="298"/>
        <end position="326"/>
    </location>
</feature>
<reference evidence="2" key="2">
    <citation type="submission" date="2025-08" db="UniProtKB">
        <authorList>
            <consortium name="Ensembl"/>
        </authorList>
    </citation>
    <scope>IDENTIFICATION</scope>
    <source>
        <strain evidence="2">breed Abyssinian</strain>
    </source>
</reference>
<accession>A0ABI7WT48</accession>
<proteinExistence type="predicted"/>
<feature type="compositionally biased region" description="Basic residues" evidence="1">
    <location>
        <begin position="316"/>
        <end position="326"/>
    </location>
</feature>
<dbReference type="InterPro" id="IPR032727">
    <property type="entry name" value="CLAMP"/>
</dbReference>
<gene>
    <name evidence="2" type="primary">CB1H8orf74</name>
</gene>
<dbReference type="PANTHER" id="PTHR28457:SF2">
    <property type="entry name" value="SIMILAR TO 4930578I06RIK PROTEIN"/>
    <property type="match status" value="1"/>
</dbReference>
<sequence length="326" mass="37449">MGRHQAKLSWWGLPPRPGTCAFTGCSTSPNQLTPTWGSVSAARNGCLGQKQEGREHLRRLLNWEEFDEVRDSRRSILLDTLYESIIFAVGKGFPWVEVAKVVKFTEELLKETKGCSITEAVTILGNKLRDYQGQFNTTHLLALCDYFHNTFIRHYKLYQFVLGQDQEVNLTVNHLEVCAPPQPLPLAKGMDKDIWQLEQQMVELRKAEVQKRTNVLLLKEALHLEQEHKLQKTFSEVSEQPSRVLKREELEKLIDEVIHIQTECLKELLQYEIQITFDILDLKLQKTLNLNAPIPSPLSITGQPGQDESLNFYKTNKGKKAKAKKK</sequence>
<evidence type="ECO:0000313" key="3">
    <source>
        <dbReference type="Proteomes" id="UP000823872"/>
    </source>
</evidence>
<dbReference type="Ensembl" id="ENSFCTT00005020047.1">
    <property type="protein sequence ID" value="ENSFCTP00005013063.1"/>
    <property type="gene ID" value="ENSFCTG00005007234.1"/>
</dbReference>
<evidence type="ECO:0000313" key="2">
    <source>
        <dbReference type="Ensembl" id="ENSFCTP00005013063.1"/>
    </source>
</evidence>
<dbReference type="Proteomes" id="UP000823872">
    <property type="component" value="Chromosome B1"/>
</dbReference>
<organism evidence="2 3">
    <name type="scientific">Felis catus</name>
    <name type="common">Cat</name>
    <name type="synonym">Felis silvestris catus</name>
    <dbReference type="NCBI Taxonomy" id="9685"/>
    <lineage>
        <taxon>Eukaryota</taxon>
        <taxon>Metazoa</taxon>
        <taxon>Chordata</taxon>
        <taxon>Craniata</taxon>
        <taxon>Vertebrata</taxon>
        <taxon>Euteleostomi</taxon>
        <taxon>Mammalia</taxon>
        <taxon>Eutheria</taxon>
        <taxon>Laurasiatheria</taxon>
        <taxon>Carnivora</taxon>
        <taxon>Feliformia</taxon>
        <taxon>Felidae</taxon>
        <taxon>Felinae</taxon>
        <taxon>Felis</taxon>
    </lineage>
</organism>
<reference evidence="2" key="3">
    <citation type="submission" date="2025-09" db="UniProtKB">
        <authorList>
            <consortium name="Ensembl"/>
        </authorList>
    </citation>
    <scope>IDENTIFICATION</scope>
    <source>
        <strain evidence="2">breed Abyssinian</strain>
    </source>
</reference>
<dbReference type="GeneTree" id="ENSGT00940000154323"/>
<evidence type="ECO:0000256" key="1">
    <source>
        <dbReference type="SAM" id="MobiDB-lite"/>
    </source>
</evidence>
<keyword evidence="3" id="KW-1185">Reference proteome</keyword>
<protein>
    <submittedName>
        <fullName evidence="2">Chromosome 8 open reading frame 74</fullName>
    </submittedName>
</protein>
<name>A0ABI7WT48_FELCA</name>